<sequence length="45" mass="5168">MLRFISFRYIALLIIVILIVDYAFFKSSQTASLLETALFSSKSYS</sequence>
<gene>
    <name evidence="2" type="ORF">VTH8203_02761</name>
</gene>
<feature type="transmembrane region" description="Helical" evidence="1">
    <location>
        <begin position="6"/>
        <end position="25"/>
    </location>
</feature>
<protein>
    <submittedName>
        <fullName evidence="2">Uncharacterized protein</fullName>
    </submittedName>
</protein>
<keyword evidence="1" id="KW-0812">Transmembrane</keyword>
<keyword evidence="1" id="KW-0472">Membrane</keyword>
<keyword evidence="3" id="KW-1185">Reference proteome</keyword>
<dbReference type="Proteomes" id="UP000219336">
    <property type="component" value="Unassembled WGS sequence"/>
</dbReference>
<evidence type="ECO:0000256" key="1">
    <source>
        <dbReference type="SAM" id="Phobius"/>
    </source>
</evidence>
<accession>A0A240EKF0</accession>
<dbReference type="AlphaFoldDB" id="A0A240EKF0"/>
<evidence type="ECO:0000313" key="2">
    <source>
        <dbReference type="EMBL" id="SNX49124.1"/>
    </source>
</evidence>
<reference evidence="3" key="1">
    <citation type="submission" date="2016-06" db="EMBL/GenBank/DDBJ databases">
        <authorList>
            <person name="Rodrigo-Torres L."/>
            <person name="Arahal R.D."/>
            <person name="Lucena T."/>
        </authorList>
    </citation>
    <scope>NUCLEOTIDE SEQUENCE [LARGE SCALE GENOMIC DNA]</scope>
    <source>
        <strain evidence="3">CECT8203</strain>
    </source>
</reference>
<proteinExistence type="predicted"/>
<dbReference type="EMBL" id="OANU01000047">
    <property type="protein sequence ID" value="SNX49124.1"/>
    <property type="molecule type" value="Genomic_DNA"/>
</dbReference>
<evidence type="ECO:0000313" key="3">
    <source>
        <dbReference type="Proteomes" id="UP000219336"/>
    </source>
</evidence>
<keyword evidence="1" id="KW-1133">Transmembrane helix</keyword>
<name>A0A240EKF0_9VIBR</name>
<organism evidence="2 3">
    <name type="scientific">Vibrio thalassae</name>
    <dbReference type="NCBI Taxonomy" id="1243014"/>
    <lineage>
        <taxon>Bacteria</taxon>
        <taxon>Pseudomonadati</taxon>
        <taxon>Pseudomonadota</taxon>
        <taxon>Gammaproteobacteria</taxon>
        <taxon>Vibrionales</taxon>
        <taxon>Vibrionaceae</taxon>
        <taxon>Vibrio</taxon>
    </lineage>
</organism>